<gene>
    <name evidence="2" type="ORF">MATL_G00107070</name>
</gene>
<keyword evidence="1" id="KW-0812">Transmembrane</keyword>
<sequence length="143" mass="15920">MNGGQLVSWGEFSCKTPGVFDPTVYELLIQVEDQGMPVRSTTTTVIVHVVPWTTTVPTTTTTTTTTTRPPRAAVVRVVVWKWSPQPWFVVVLTASGALLLLLSLTLLLWRLISAYRQAPEVAAMPLLQDRHENFDRVSDQSVE</sequence>
<proteinExistence type="predicted"/>
<protein>
    <recommendedName>
        <fullName evidence="4">Cadherin-related family member 4</fullName>
    </recommendedName>
</protein>
<organism evidence="2 3">
    <name type="scientific">Megalops atlanticus</name>
    <name type="common">Tarpon</name>
    <name type="synonym">Clupea gigantea</name>
    <dbReference type="NCBI Taxonomy" id="7932"/>
    <lineage>
        <taxon>Eukaryota</taxon>
        <taxon>Metazoa</taxon>
        <taxon>Chordata</taxon>
        <taxon>Craniata</taxon>
        <taxon>Vertebrata</taxon>
        <taxon>Euteleostomi</taxon>
        <taxon>Actinopterygii</taxon>
        <taxon>Neopterygii</taxon>
        <taxon>Teleostei</taxon>
        <taxon>Elopiformes</taxon>
        <taxon>Megalopidae</taxon>
        <taxon>Megalops</taxon>
    </lineage>
</organism>
<feature type="transmembrane region" description="Helical" evidence="1">
    <location>
        <begin position="87"/>
        <end position="109"/>
    </location>
</feature>
<evidence type="ECO:0000256" key="1">
    <source>
        <dbReference type="SAM" id="Phobius"/>
    </source>
</evidence>
<evidence type="ECO:0008006" key="4">
    <source>
        <dbReference type="Google" id="ProtNLM"/>
    </source>
</evidence>
<dbReference type="AlphaFoldDB" id="A0A9D3Q056"/>
<dbReference type="OrthoDB" id="9949162at2759"/>
<name>A0A9D3Q056_MEGAT</name>
<accession>A0A9D3Q056</accession>
<keyword evidence="1" id="KW-1133">Transmembrane helix</keyword>
<comment type="caution">
    <text evidence="2">The sequence shown here is derived from an EMBL/GenBank/DDBJ whole genome shotgun (WGS) entry which is preliminary data.</text>
</comment>
<dbReference type="EMBL" id="JAFDVH010000008">
    <property type="protein sequence ID" value="KAG7472268.1"/>
    <property type="molecule type" value="Genomic_DNA"/>
</dbReference>
<dbReference type="Proteomes" id="UP001046870">
    <property type="component" value="Chromosome 8"/>
</dbReference>
<evidence type="ECO:0000313" key="3">
    <source>
        <dbReference type="Proteomes" id="UP001046870"/>
    </source>
</evidence>
<reference evidence="2" key="1">
    <citation type="submission" date="2021-01" db="EMBL/GenBank/DDBJ databases">
        <authorList>
            <person name="Zahm M."/>
            <person name="Roques C."/>
            <person name="Cabau C."/>
            <person name="Klopp C."/>
            <person name="Donnadieu C."/>
            <person name="Jouanno E."/>
            <person name="Lampietro C."/>
            <person name="Louis A."/>
            <person name="Herpin A."/>
            <person name="Echchiki A."/>
            <person name="Berthelot C."/>
            <person name="Parey E."/>
            <person name="Roest-Crollius H."/>
            <person name="Braasch I."/>
            <person name="Postlethwait J."/>
            <person name="Bobe J."/>
            <person name="Montfort J."/>
            <person name="Bouchez O."/>
            <person name="Begum T."/>
            <person name="Mejri S."/>
            <person name="Adams A."/>
            <person name="Chen W.-J."/>
            <person name="Guiguen Y."/>
        </authorList>
    </citation>
    <scope>NUCLEOTIDE SEQUENCE</scope>
    <source>
        <strain evidence="2">YG-15Mar2019-1</strain>
        <tissue evidence="2">Brain</tissue>
    </source>
</reference>
<keyword evidence="3" id="KW-1185">Reference proteome</keyword>
<keyword evidence="1" id="KW-0472">Membrane</keyword>
<evidence type="ECO:0000313" key="2">
    <source>
        <dbReference type="EMBL" id="KAG7472268.1"/>
    </source>
</evidence>